<feature type="transmembrane region" description="Helical" evidence="11">
    <location>
        <begin position="933"/>
        <end position="953"/>
    </location>
</feature>
<dbReference type="Pfam" id="PF00664">
    <property type="entry name" value="ABC_membrane"/>
    <property type="match status" value="2"/>
</dbReference>
<evidence type="ECO:0000256" key="10">
    <source>
        <dbReference type="ARBA" id="ARBA00023180"/>
    </source>
</evidence>
<dbReference type="InterPro" id="IPR011527">
    <property type="entry name" value="ABC1_TM_dom"/>
</dbReference>
<keyword evidence="10" id="KW-0325">Glycoprotein</keyword>
<evidence type="ECO:0000313" key="15">
    <source>
        <dbReference type="Proteomes" id="UP000253153"/>
    </source>
</evidence>
<proteinExistence type="inferred from homology"/>
<evidence type="ECO:0000256" key="11">
    <source>
        <dbReference type="SAM" id="Phobius"/>
    </source>
</evidence>
<dbReference type="GeneID" id="41992879"/>
<gene>
    <name evidence="14" type="ORF">FIESC28_03434</name>
</gene>
<dbReference type="EMBL" id="QKXC01000069">
    <property type="protein sequence ID" value="RBR23818.1"/>
    <property type="molecule type" value="Genomic_DNA"/>
</dbReference>
<dbReference type="InterPro" id="IPR006680">
    <property type="entry name" value="Amidohydro-rel"/>
</dbReference>
<comment type="subcellular location">
    <subcellularLocation>
        <location evidence="1">Cell membrane</location>
        <topology evidence="1">Multi-pass membrane protein</topology>
    </subcellularLocation>
</comment>
<keyword evidence="5 11" id="KW-0812">Transmembrane</keyword>
<feature type="domain" description="ABC transporter" evidence="12">
    <location>
        <begin position="1202"/>
        <end position="1441"/>
    </location>
</feature>
<dbReference type="InterPro" id="IPR050173">
    <property type="entry name" value="ABC_transporter_C-like"/>
</dbReference>
<keyword evidence="9 11" id="KW-0472">Membrane</keyword>
<dbReference type="OrthoDB" id="6500128at2759"/>
<evidence type="ECO:0000256" key="4">
    <source>
        <dbReference type="ARBA" id="ARBA00022475"/>
    </source>
</evidence>
<keyword evidence="7" id="KW-0067">ATP-binding</keyword>
<feature type="transmembrane region" description="Helical" evidence="11">
    <location>
        <begin position="134"/>
        <end position="152"/>
    </location>
</feature>
<dbReference type="SUPFAM" id="SSF90123">
    <property type="entry name" value="ABC transporter transmembrane region"/>
    <property type="match status" value="2"/>
</dbReference>
<feature type="transmembrane region" description="Helical" evidence="11">
    <location>
        <begin position="1106"/>
        <end position="1129"/>
    </location>
</feature>
<dbReference type="PANTHER" id="PTHR24223">
    <property type="entry name" value="ATP-BINDING CASSETTE SUB-FAMILY C"/>
    <property type="match status" value="1"/>
</dbReference>
<dbReference type="InterPro" id="IPR003439">
    <property type="entry name" value="ABC_transporter-like_ATP-bd"/>
</dbReference>
<dbReference type="PANTHER" id="PTHR24223:SF399">
    <property type="entry name" value="ABC TRANSPORTER ATNG"/>
    <property type="match status" value="1"/>
</dbReference>
<dbReference type="PROSITE" id="PS50893">
    <property type="entry name" value="ABC_TRANSPORTER_2"/>
    <property type="match status" value="2"/>
</dbReference>
<comment type="similarity">
    <text evidence="2">Belongs to the ABC transporter superfamily. ABCC family. Conjugate transporter (TC 3.A.1.208) subfamily.</text>
</comment>
<feature type="transmembrane region" description="Helical" evidence="11">
    <location>
        <begin position="40"/>
        <end position="58"/>
    </location>
</feature>
<dbReference type="InterPro" id="IPR027417">
    <property type="entry name" value="P-loop_NTPase"/>
</dbReference>
<dbReference type="InterPro" id="IPR044746">
    <property type="entry name" value="ABCC_6TM_D1"/>
</dbReference>
<dbReference type="InterPro" id="IPR036640">
    <property type="entry name" value="ABC1_TM_sf"/>
</dbReference>
<feature type="transmembrane region" description="Helical" evidence="11">
    <location>
        <begin position="880"/>
        <end position="913"/>
    </location>
</feature>
<evidence type="ECO:0000256" key="2">
    <source>
        <dbReference type="ARBA" id="ARBA00009726"/>
    </source>
</evidence>
<dbReference type="InterPro" id="IPR044726">
    <property type="entry name" value="ABCC_6TM_D2"/>
</dbReference>
<feature type="transmembrane region" description="Helical" evidence="11">
    <location>
        <begin position="105"/>
        <end position="125"/>
    </location>
</feature>
<dbReference type="GO" id="GO:0005524">
    <property type="term" value="F:ATP binding"/>
    <property type="evidence" value="ECO:0007669"/>
    <property type="project" value="UniProtKB-KW"/>
</dbReference>
<feature type="transmembrane region" description="Helical" evidence="11">
    <location>
        <begin position="70"/>
        <end position="93"/>
    </location>
</feature>
<feature type="transmembrane region" description="Helical" evidence="11">
    <location>
        <begin position="1023"/>
        <end position="1042"/>
    </location>
</feature>
<dbReference type="InterPro" id="IPR017871">
    <property type="entry name" value="ABC_transporter-like_CS"/>
</dbReference>
<feature type="transmembrane region" description="Helical" evidence="11">
    <location>
        <begin position="995"/>
        <end position="1017"/>
    </location>
</feature>
<keyword evidence="8 11" id="KW-1133">Transmembrane helix</keyword>
<evidence type="ECO:0000256" key="5">
    <source>
        <dbReference type="ARBA" id="ARBA00022692"/>
    </source>
</evidence>
<dbReference type="Proteomes" id="UP000253153">
    <property type="component" value="Unassembled WGS sequence"/>
</dbReference>
<dbReference type="PROSITE" id="PS50929">
    <property type="entry name" value="ABC_TM1F"/>
    <property type="match status" value="2"/>
</dbReference>
<evidence type="ECO:0000256" key="1">
    <source>
        <dbReference type="ARBA" id="ARBA00004651"/>
    </source>
</evidence>
<evidence type="ECO:0008006" key="16">
    <source>
        <dbReference type="Google" id="ProtNLM"/>
    </source>
</evidence>
<dbReference type="GO" id="GO:0005886">
    <property type="term" value="C:plasma membrane"/>
    <property type="evidence" value="ECO:0007669"/>
    <property type="project" value="UniProtKB-SubCell"/>
</dbReference>
<dbReference type="PROSITE" id="PS00211">
    <property type="entry name" value="ABC_TRANSPORTER_1"/>
    <property type="match status" value="2"/>
</dbReference>
<name>A0A366S4L5_9HYPO</name>
<reference evidence="14 15" key="1">
    <citation type="submission" date="2018-06" db="EMBL/GenBank/DDBJ databases">
        <title>Fusarium incarnatum-equiseti species complex species 28.</title>
        <authorList>
            <person name="Gardiner D.M."/>
        </authorList>
    </citation>
    <scope>NUCLEOTIDE SEQUENCE [LARGE SCALE GENOMIC DNA]</scope>
    <source>
        <strain evidence="14 15">FIESC_28</strain>
    </source>
</reference>
<dbReference type="CDD" id="cd18580">
    <property type="entry name" value="ABC_6TM_ABCC_D2"/>
    <property type="match status" value="1"/>
</dbReference>
<feature type="transmembrane region" description="Helical" evidence="11">
    <location>
        <begin position="164"/>
        <end position="184"/>
    </location>
</feature>
<dbReference type="InterPro" id="IPR003593">
    <property type="entry name" value="AAA+_ATPase"/>
</dbReference>
<sequence>MSRLESYSHICGDNTFGPTVPGLADCRGGFDFTVTFEESIFSLTTSCLIVAIIPWRIYSLWARSAKTRDCCLLNIKLFGFVALGALHAVLLAFLSRSQASHRVLLVLSGTFQLLASVLLTALCYWEHRKAIRPSFILSASLLLTTLLDAVRARTQSLLPDSNTVAGVLVAIVVVKLLLLLADARDKASILLPEYSKSSLELRSSLFSRAFFIWLFPVLSMGFRTVISSDDLPPINEKLASQTLTAKVERRWKRRVSIGPLSLFIDVLASFPKELCIILLANLVQVGLNICQPLLIQELVTFLDSADRSINRGYGLLGGFFCVSMTNALVIPWGFHYVGRLMTMTRGALVPLIYSKLLQLRGNDLHQMTSFTLMSADVETIVNDSWRLLEPWAHLLQIVIGTYLLYRQLGAVCCIPIVVILLTFTLVAVIGSRIAGHQSAWFDQIEKRIDLTTRTLSFLHSVKLLGLSRILEDKLHEKRENELRTSQKFRITNCSALASASAPQVLAPLVTFGAYSIAKMVSGQPNFSEATAVTSFSILNLISAPAMQLLLAIPMGAQAIGCYGRIQSFLRTPEDLIPSTATTSSSDLTGQSARQNILIEPESSIVLDCIEQSRGKLEVRYDQNSRLPIQFMPNSIIAITGPSGCGKSTLLRELLASQQIQPSDLFPSSNVAYCSQTPWIFEGTIRDNIFGQSEVDESWYQSVLHSCELREDLDNMPNSDSTEVGSGGSKLSGGQKQRIAIARALCSRKARVIFDDVTSALDGRTTSSLITNVFSKDGIIRSQNMSVVVATHSLQILRLADRVLLMGQDGQVIDSGPYAELATRQEYFSQHQSGKSSRPSSLPRDPLVQVKELEASRGEYASQLKTKADDLRRKQGDWRPFTYYLGAMGWLGVGTFVTGISLYMVLNAIFGVWLVWWAEDSHGGRGLGYWLGLYATWATLITIGILITPIFFFTKLASKASHVMHADLLTTTMSIEDTASLINRFSQDIRLGDWQLPFNILLTVMALLACLASIGVAISAVPYLAIGAPGIAIVLYLLQMLYLRTSRQLRLLELEQKAPIVSLFLDSIQGITTIHSFGWSSAYVQKSYNLLDSCQKPLYTLYCVQRWLILVLSLIATGTELIVIGAAIALRTKVSAGLVGLAVVHVTTLAKSLCDLVMQWTDMETSLGAVSRIYTFSRETPREVQSDQSSSNLIEGWPLRGGITFENVSATYEDATTGLEVSPKLALDSITFNVKPGEKLGICGRTGSGKSSLMAALLQIVPCYQGRILIDGTDLSTLHCEDVQSKLNYVTQEPFLFDGTIRENLSPWHLTLADHEMTAALEKVTLLKKATSLGGLDALLSRDSFSHGERQLFCLARSLLRSSSIVILDEPTGHIDPSTDATIQQVIRDGFPGRTMIMIAHRLRTLLDFDTAIVLDHGRVKEIGPPKSLLNDMSSTFNALYHAAEGGSKDSPPIMQDPASGGGLATWSPVYVSKPCEPIRPALLPCRTLPKAVRAMIGAEIGTVGRSRLTVTWQDDVTHGMWICLSRGKGRTQIFRNPGGWAWLSLPSLCEKLSPKPIIYPLTHRVSRIFIHTQTHIDKAHWKEHMQSAPKFKPMQQRIDLHCHAVAPGYRQYAVENGHEKPDGMPALPQWSPKQHIALMQKLNISKSILSITSPGTHLTPSKDNNAACLTRQVNEELSSICNDHPSHFGFFASLPLPLVDESIAEIDYALDKLGALGIAVLSNANGVYLGDEKLDAVFAHLNARKTVLFIHPTTCNILGPVSAEANALPQVQAVKPLEKYPRPMMEFMFDETRAVANLLLSGTVARYADIRYIMSHCGCALPSMLDRIGAFATLISGAESQTAEFEELLRERFFFDLAGFPLPNAIHGLLRILGEGGEQRLVYGTDYPFTPERLVVGLADALDTGLEGIFDEAQRNDVYVENATKLLNL</sequence>
<organism evidence="14 15">
    <name type="scientific">Fusarium coffeatum</name>
    <dbReference type="NCBI Taxonomy" id="231269"/>
    <lineage>
        <taxon>Eukaryota</taxon>
        <taxon>Fungi</taxon>
        <taxon>Dikarya</taxon>
        <taxon>Ascomycota</taxon>
        <taxon>Pezizomycotina</taxon>
        <taxon>Sordariomycetes</taxon>
        <taxon>Hypocreomycetidae</taxon>
        <taxon>Hypocreales</taxon>
        <taxon>Nectriaceae</taxon>
        <taxon>Fusarium</taxon>
        <taxon>Fusarium incarnatum-equiseti species complex</taxon>
    </lineage>
</organism>
<dbReference type="FunFam" id="3.40.50.300:FF:002145">
    <property type="entry name" value="ABC transporter (MsbA subfamily)"/>
    <property type="match status" value="1"/>
</dbReference>
<feature type="domain" description="ABC transmembrane type-1" evidence="13">
    <location>
        <begin position="889"/>
        <end position="1164"/>
    </location>
</feature>
<evidence type="ECO:0000256" key="8">
    <source>
        <dbReference type="ARBA" id="ARBA00022989"/>
    </source>
</evidence>
<feature type="domain" description="ABC transmembrane type-1" evidence="13">
    <location>
        <begin position="276"/>
        <end position="557"/>
    </location>
</feature>
<evidence type="ECO:0000256" key="6">
    <source>
        <dbReference type="ARBA" id="ARBA00022741"/>
    </source>
</evidence>
<keyword evidence="4" id="KW-1003">Cell membrane</keyword>
<evidence type="ECO:0000256" key="3">
    <source>
        <dbReference type="ARBA" id="ARBA00022448"/>
    </source>
</evidence>
<protein>
    <recommendedName>
        <fullName evidence="16">Amidohydrolase-related domain-containing protein</fullName>
    </recommendedName>
</protein>
<dbReference type="GO" id="GO:0140359">
    <property type="term" value="F:ABC-type transporter activity"/>
    <property type="evidence" value="ECO:0007669"/>
    <property type="project" value="InterPro"/>
</dbReference>
<dbReference type="SUPFAM" id="SSF52540">
    <property type="entry name" value="P-loop containing nucleoside triphosphate hydrolases"/>
    <property type="match status" value="2"/>
</dbReference>
<dbReference type="SUPFAM" id="SSF51556">
    <property type="entry name" value="Metallo-dependent hydrolases"/>
    <property type="match status" value="1"/>
</dbReference>
<dbReference type="RefSeq" id="XP_031018409.1">
    <property type="nucleotide sequence ID" value="XM_031157583.1"/>
</dbReference>
<comment type="caution">
    <text evidence="14">The sequence shown here is derived from an EMBL/GenBank/DDBJ whole genome shotgun (WGS) entry which is preliminary data.</text>
</comment>
<dbReference type="InterPro" id="IPR032466">
    <property type="entry name" value="Metal_Hydrolase"/>
</dbReference>
<keyword evidence="3" id="KW-0813">Transport</keyword>
<dbReference type="Gene3D" id="3.20.20.140">
    <property type="entry name" value="Metal-dependent hydrolases"/>
    <property type="match status" value="1"/>
</dbReference>
<evidence type="ECO:0000259" key="12">
    <source>
        <dbReference type="PROSITE" id="PS50893"/>
    </source>
</evidence>
<dbReference type="CDD" id="cd18579">
    <property type="entry name" value="ABC_6TM_ABCC_D1"/>
    <property type="match status" value="1"/>
</dbReference>
<dbReference type="CDD" id="cd03244">
    <property type="entry name" value="ABCC_MRP_domain2"/>
    <property type="match status" value="1"/>
</dbReference>
<accession>A0A366S4L5</accession>
<dbReference type="Pfam" id="PF04909">
    <property type="entry name" value="Amidohydro_2"/>
    <property type="match status" value="1"/>
</dbReference>
<dbReference type="Gene3D" id="3.40.50.300">
    <property type="entry name" value="P-loop containing nucleotide triphosphate hydrolases"/>
    <property type="match status" value="2"/>
</dbReference>
<feature type="transmembrane region" description="Helical" evidence="11">
    <location>
        <begin position="408"/>
        <end position="429"/>
    </location>
</feature>
<dbReference type="Gene3D" id="1.20.1560.10">
    <property type="entry name" value="ABC transporter type 1, transmembrane domain"/>
    <property type="match status" value="2"/>
</dbReference>
<keyword evidence="6" id="KW-0547">Nucleotide-binding</keyword>
<feature type="transmembrane region" description="Helical" evidence="11">
    <location>
        <begin position="315"/>
        <end position="334"/>
    </location>
</feature>
<evidence type="ECO:0000256" key="7">
    <source>
        <dbReference type="ARBA" id="ARBA00022840"/>
    </source>
</evidence>
<evidence type="ECO:0000313" key="14">
    <source>
        <dbReference type="EMBL" id="RBR23818.1"/>
    </source>
</evidence>
<feature type="domain" description="ABC transporter" evidence="12">
    <location>
        <begin position="604"/>
        <end position="832"/>
    </location>
</feature>
<evidence type="ECO:0000256" key="9">
    <source>
        <dbReference type="ARBA" id="ARBA00023136"/>
    </source>
</evidence>
<dbReference type="SMART" id="SM00382">
    <property type="entry name" value="AAA"/>
    <property type="match status" value="2"/>
</dbReference>
<keyword evidence="15" id="KW-1185">Reference proteome</keyword>
<dbReference type="Pfam" id="PF00005">
    <property type="entry name" value="ABC_tran"/>
    <property type="match status" value="2"/>
</dbReference>
<dbReference type="GO" id="GO:0016887">
    <property type="term" value="F:ATP hydrolysis activity"/>
    <property type="evidence" value="ECO:0007669"/>
    <property type="project" value="InterPro"/>
</dbReference>
<evidence type="ECO:0000259" key="13">
    <source>
        <dbReference type="PROSITE" id="PS50929"/>
    </source>
</evidence>